<evidence type="ECO:0000256" key="2">
    <source>
        <dbReference type="ARBA" id="ARBA00022714"/>
    </source>
</evidence>
<evidence type="ECO:0000256" key="8">
    <source>
        <dbReference type="HAMAP-Rule" id="MF_01176"/>
    </source>
</evidence>
<dbReference type="InterPro" id="IPR000944">
    <property type="entry name" value="Tscrpt_reg_Rrf2"/>
</dbReference>
<comment type="function">
    <text evidence="8">Regulates the transcription of several operons and genes involved in the biogenesis of Fe-S clusters and Fe-S-containing proteins.</text>
</comment>
<dbReference type="AlphaFoldDB" id="A0A0L7T7L9"/>
<keyword evidence="8" id="KW-0479">Metal-binding</keyword>
<keyword evidence="1 8" id="KW-0678">Repressor</keyword>
<dbReference type="PATRIC" id="fig|1560201.3.peg.3604"/>
<dbReference type="EMBL" id="JRXF01000026">
    <property type="protein sequence ID" value="KOC91221.1"/>
    <property type="molecule type" value="Genomic_DNA"/>
</dbReference>
<comment type="cofactor">
    <cofactor evidence="8">
        <name>[2Fe-2S] cluster</name>
        <dbReference type="ChEBI" id="CHEBI:190135"/>
    </cofactor>
    <text evidence="8">Binds 1 [2Fe-2S] cluster.</text>
</comment>
<dbReference type="RefSeq" id="WP_052901271.1">
    <property type="nucleotide sequence ID" value="NZ_JRXE01000026.1"/>
</dbReference>
<feature type="binding site" evidence="8">
    <location>
        <position position="92"/>
    </location>
    <ligand>
        <name>[2Fe-2S] cluster</name>
        <dbReference type="ChEBI" id="CHEBI:190135"/>
    </ligand>
</feature>
<dbReference type="GO" id="GO:0051537">
    <property type="term" value="F:2 iron, 2 sulfur cluster binding"/>
    <property type="evidence" value="ECO:0007669"/>
    <property type="project" value="UniProtKB-KW"/>
</dbReference>
<dbReference type="PROSITE" id="PS51197">
    <property type="entry name" value="HTH_RRF2_2"/>
    <property type="match status" value="1"/>
</dbReference>
<evidence type="ECO:0000256" key="3">
    <source>
        <dbReference type="ARBA" id="ARBA00023004"/>
    </source>
</evidence>
<evidence type="ECO:0000313" key="9">
    <source>
        <dbReference type="EMBL" id="KOC88235.1"/>
    </source>
</evidence>
<feature type="binding site" evidence="8">
    <location>
        <position position="104"/>
    </location>
    <ligand>
        <name>[2Fe-2S] cluster</name>
        <dbReference type="ChEBI" id="CHEBI:190135"/>
    </ligand>
</feature>
<keyword evidence="12" id="KW-1185">Reference proteome</keyword>
<dbReference type="GO" id="GO:0003700">
    <property type="term" value="F:DNA-binding transcription factor activity"/>
    <property type="evidence" value="ECO:0007669"/>
    <property type="project" value="UniProtKB-UniRule"/>
</dbReference>
<dbReference type="InterPro" id="IPR030489">
    <property type="entry name" value="TR_Rrf2-type_CS"/>
</dbReference>
<dbReference type="PROSITE" id="PS01332">
    <property type="entry name" value="HTH_RRF2_1"/>
    <property type="match status" value="1"/>
</dbReference>
<keyword evidence="6 8" id="KW-0238">DNA-binding</keyword>
<evidence type="ECO:0000256" key="6">
    <source>
        <dbReference type="ARBA" id="ARBA00023125"/>
    </source>
</evidence>
<dbReference type="Gene3D" id="1.10.10.10">
    <property type="entry name" value="Winged helix-like DNA-binding domain superfamily/Winged helix DNA-binding domain"/>
    <property type="match status" value="1"/>
</dbReference>
<dbReference type="InterPro" id="IPR010242">
    <property type="entry name" value="TF_HTH_IscR"/>
</dbReference>
<dbReference type="PANTHER" id="PTHR33221:SF5">
    <property type="entry name" value="HTH-TYPE TRANSCRIPTIONAL REGULATOR ISCR"/>
    <property type="match status" value="1"/>
</dbReference>
<keyword evidence="4 8" id="KW-0411">Iron-sulfur</keyword>
<gene>
    <name evidence="8" type="primary">iscR</name>
    <name evidence="9" type="ORF">NG42_17020</name>
    <name evidence="10" type="ORF">NG43_15965</name>
</gene>
<dbReference type="GO" id="GO:0005506">
    <property type="term" value="F:iron ion binding"/>
    <property type="evidence" value="ECO:0007669"/>
    <property type="project" value="UniProtKB-UniRule"/>
</dbReference>
<evidence type="ECO:0000256" key="7">
    <source>
        <dbReference type="ARBA" id="ARBA00023163"/>
    </source>
</evidence>
<reference evidence="11 12" key="1">
    <citation type="journal article" date="2015" name="Int. J. Syst. Evol. Microbiol.">
        <title>Erwinia iniecta sp. nov., isolated from Russian wheat aphids (Diuraphis noxia).</title>
        <authorList>
            <person name="Campillo T."/>
            <person name="Luna E."/>
            <person name="Portier P."/>
            <person name="Fischer-Le Saux M."/>
            <person name="Lapitan N."/>
            <person name="Tisserat N.A."/>
            <person name="Leach J.E."/>
        </authorList>
    </citation>
    <scope>NUCLEOTIDE SEQUENCE [LARGE SCALE GENOMIC DNA]</scope>
    <source>
        <strain evidence="9 12">B120</strain>
        <strain evidence="10 11">B149</strain>
    </source>
</reference>
<evidence type="ECO:0000256" key="4">
    <source>
        <dbReference type="ARBA" id="ARBA00023014"/>
    </source>
</evidence>
<dbReference type="NCBIfam" id="TIGR02010">
    <property type="entry name" value="IscR"/>
    <property type="match status" value="1"/>
</dbReference>
<dbReference type="GO" id="GO:0003690">
    <property type="term" value="F:double-stranded DNA binding"/>
    <property type="evidence" value="ECO:0007669"/>
    <property type="project" value="UniProtKB-UniRule"/>
</dbReference>
<proteinExistence type="inferred from homology"/>
<dbReference type="PANTHER" id="PTHR33221">
    <property type="entry name" value="WINGED HELIX-TURN-HELIX TRANSCRIPTIONAL REGULATOR, RRF2 FAMILY"/>
    <property type="match status" value="1"/>
</dbReference>
<dbReference type="NCBIfam" id="TIGR00738">
    <property type="entry name" value="rrf2_super"/>
    <property type="match status" value="1"/>
</dbReference>
<feature type="binding site" evidence="8">
    <location>
        <position position="98"/>
    </location>
    <ligand>
        <name>[2Fe-2S] cluster</name>
        <dbReference type="ChEBI" id="CHEBI:190135"/>
    </ligand>
</feature>
<dbReference type="InterPro" id="IPR036390">
    <property type="entry name" value="WH_DNA-bd_sf"/>
</dbReference>
<keyword evidence="7 8" id="KW-0804">Transcription</keyword>
<comment type="caution">
    <text evidence="10">The sequence shown here is derived from an EMBL/GenBank/DDBJ whole genome shotgun (WGS) entry which is preliminary data.</text>
</comment>
<dbReference type="Proteomes" id="UP000036851">
    <property type="component" value="Unassembled WGS sequence"/>
</dbReference>
<dbReference type="SUPFAM" id="SSF46785">
    <property type="entry name" value="Winged helix' DNA-binding domain"/>
    <property type="match status" value="1"/>
</dbReference>
<evidence type="ECO:0000313" key="11">
    <source>
        <dbReference type="Proteomes" id="UP000036851"/>
    </source>
</evidence>
<keyword evidence="5 8" id="KW-0805">Transcription regulation</keyword>
<evidence type="ECO:0000313" key="10">
    <source>
        <dbReference type="EMBL" id="KOC91221.1"/>
    </source>
</evidence>
<dbReference type="Proteomes" id="UP000037088">
    <property type="component" value="Unassembled WGS sequence"/>
</dbReference>
<sequence length="168" mass="18289">MRLTSKGRYAVTAMLDVALHSHEGPVPLADISERQGISLSYLEQLFSRLRKNGLVSSVRGPGGGYLLGKDADAIAVGAVITAVDESVDATKCQGKEGCQGGERCLTHVLWRDLSERISDFLNNITLAELVNNQEILDVADRQNSVETRRMPNGRPQETINVNTRLLAS</sequence>
<protein>
    <recommendedName>
        <fullName evidence="8">HTH-type transcriptional regulator IscR</fullName>
    </recommendedName>
</protein>
<dbReference type="FunFam" id="1.10.10.10:FF:000026">
    <property type="entry name" value="HTH-type transcriptional regulator IscR"/>
    <property type="match status" value="1"/>
</dbReference>
<dbReference type="InterPro" id="IPR036388">
    <property type="entry name" value="WH-like_DNA-bd_sf"/>
</dbReference>
<accession>A0A0L7T7L9</accession>
<dbReference type="EMBL" id="JRXE01000026">
    <property type="protein sequence ID" value="KOC88235.1"/>
    <property type="molecule type" value="Genomic_DNA"/>
</dbReference>
<evidence type="ECO:0000256" key="1">
    <source>
        <dbReference type="ARBA" id="ARBA00022491"/>
    </source>
</evidence>
<dbReference type="GO" id="GO:0005829">
    <property type="term" value="C:cytosol"/>
    <property type="evidence" value="ECO:0007669"/>
    <property type="project" value="TreeGrafter"/>
</dbReference>
<keyword evidence="2 8" id="KW-0001">2Fe-2S</keyword>
<name>A0A0L7T7L9_9GAMM</name>
<keyword evidence="8" id="KW-0010">Activator</keyword>
<organism evidence="10 11">
    <name type="scientific">Winslowiella iniecta</name>
    <dbReference type="NCBI Taxonomy" id="1560201"/>
    <lineage>
        <taxon>Bacteria</taxon>
        <taxon>Pseudomonadati</taxon>
        <taxon>Pseudomonadota</taxon>
        <taxon>Gammaproteobacteria</taxon>
        <taxon>Enterobacterales</taxon>
        <taxon>Erwiniaceae</taxon>
        <taxon>Winslowiella</taxon>
    </lineage>
</organism>
<dbReference type="STRING" id="1560201.NG42_17020"/>
<dbReference type="OrthoDB" id="9808360at2"/>
<dbReference type="HAMAP" id="MF_01176">
    <property type="entry name" value="HTH_type_IscR"/>
    <property type="match status" value="1"/>
</dbReference>
<evidence type="ECO:0000313" key="12">
    <source>
        <dbReference type="Proteomes" id="UP000037088"/>
    </source>
</evidence>
<dbReference type="Pfam" id="PF02082">
    <property type="entry name" value="Rrf2"/>
    <property type="match status" value="1"/>
</dbReference>
<dbReference type="NCBIfam" id="NF008110">
    <property type="entry name" value="PRK10857.1"/>
    <property type="match status" value="1"/>
</dbReference>
<keyword evidence="3 8" id="KW-0408">Iron</keyword>
<evidence type="ECO:0000256" key="5">
    <source>
        <dbReference type="ARBA" id="ARBA00023015"/>
    </source>
</evidence>